<gene>
    <name evidence="5" type="ORF">CANVERA_P1403</name>
</gene>
<keyword evidence="1" id="KW-0732">Signal</keyword>
<sequence>MNLITIYLLSIVFAFEFNPDEYNIEPPLTEAIPPKEDPFYIPPSNLSKYQNGHIIKLRETTKLRNLIFPIKIQSSWQFMVSSRNSLDDPTVVIVSLLIPFNANFKKILSFQTFEDSPSLNCAPSYGLLKGSNLKATPLDTNFILSGLKNGWIVIVPDYESNLSSFGIGLTAGKSVLDSIKAILSLQCFPRFPRVVLWGYSGGAYASVWAASILSSYSPELSKYIVGVAAGGTPTNFTNIFIDTDETMNSALIPLTLLGIGNERPEFIEYLRSQVQDPKKMYLIEQKLCLIDARLKLANVNYFNDGVFESIHVLDGVRDILNQQDLLYVARKFIPTNIPILFYHYMFDDETRFNDVLELFKIWCEYDDVNIQLSVDTLSGSHIGQAILGSPLAFSWLRDRLNGKELTNDNCVLIEKKSNLMYPGVTKGIINLLGGIGKSILKLKLGPREKLKKKLKKKLSATDKENDELDLEQIDKLLLNEKDAFYANMTNQTIFDLVMR</sequence>
<dbReference type="Proteomes" id="UP001152885">
    <property type="component" value="Unassembled WGS sequence"/>
</dbReference>
<dbReference type="SUPFAM" id="SSF53474">
    <property type="entry name" value="alpha/beta-Hydrolases"/>
    <property type="match status" value="1"/>
</dbReference>
<dbReference type="OrthoDB" id="2373480at2759"/>
<dbReference type="GO" id="GO:0004806">
    <property type="term" value="F:triacylglycerol lipase activity"/>
    <property type="evidence" value="ECO:0007669"/>
    <property type="project" value="UniProtKB-EC"/>
</dbReference>
<dbReference type="PANTHER" id="PTHR34853">
    <property type="match status" value="1"/>
</dbReference>
<keyword evidence="6" id="KW-1185">Reference proteome</keyword>
<dbReference type="Gene3D" id="1.10.260.130">
    <property type="match status" value="1"/>
</dbReference>
<dbReference type="Gene3D" id="3.40.50.1820">
    <property type="entry name" value="alpha/beta hydrolase"/>
    <property type="match status" value="1"/>
</dbReference>
<evidence type="ECO:0000313" key="5">
    <source>
        <dbReference type="EMBL" id="CAI5756886.1"/>
    </source>
</evidence>
<evidence type="ECO:0000256" key="2">
    <source>
        <dbReference type="ARBA" id="ARBA00023157"/>
    </source>
</evidence>
<dbReference type="InterPro" id="IPR005152">
    <property type="entry name" value="Lipase_secreted"/>
</dbReference>
<dbReference type="InterPro" id="IPR029058">
    <property type="entry name" value="AB_hydrolase_fold"/>
</dbReference>
<reference evidence="5" key="1">
    <citation type="submission" date="2022-12" db="EMBL/GenBank/DDBJ databases">
        <authorList>
            <person name="Brejova B."/>
        </authorList>
    </citation>
    <scope>NUCLEOTIDE SEQUENCE</scope>
</reference>
<proteinExistence type="predicted"/>
<evidence type="ECO:0000256" key="1">
    <source>
        <dbReference type="ARBA" id="ARBA00022729"/>
    </source>
</evidence>
<organism evidence="5 6">
    <name type="scientific">Candida verbasci</name>
    <dbReference type="NCBI Taxonomy" id="1227364"/>
    <lineage>
        <taxon>Eukaryota</taxon>
        <taxon>Fungi</taxon>
        <taxon>Dikarya</taxon>
        <taxon>Ascomycota</taxon>
        <taxon>Saccharomycotina</taxon>
        <taxon>Pichiomycetes</taxon>
        <taxon>Debaryomycetaceae</taxon>
        <taxon>Candida/Lodderomyces clade</taxon>
        <taxon>Candida</taxon>
    </lineage>
</organism>
<dbReference type="EMBL" id="CANTUO010000001">
    <property type="protein sequence ID" value="CAI5756886.1"/>
    <property type="molecule type" value="Genomic_DNA"/>
</dbReference>
<keyword evidence="2" id="KW-1015">Disulfide bond</keyword>
<comment type="caution">
    <text evidence="5">The sequence shown here is derived from an EMBL/GenBank/DDBJ whole genome shotgun (WGS) entry which is preliminary data.</text>
</comment>
<evidence type="ECO:0008006" key="7">
    <source>
        <dbReference type="Google" id="ProtNLM"/>
    </source>
</evidence>
<comment type="catalytic activity">
    <reaction evidence="4">
        <text>a triacylglycerol + H2O = a diacylglycerol + a fatty acid + H(+)</text>
        <dbReference type="Rhea" id="RHEA:12044"/>
        <dbReference type="ChEBI" id="CHEBI:15377"/>
        <dbReference type="ChEBI" id="CHEBI:15378"/>
        <dbReference type="ChEBI" id="CHEBI:17855"/>
        <dbReference type="ChEBI" id="CHEBI:18035"/>
        <dbReference type="ChEBI" id="CHEBI:28868"/>
        <dbReference type="EC" id="3.1.1.3"/>
    </reaction>
    <physiologicalReaction direction="left-to-right" evidence="4">
        <dbReference type="Rhea" id="RHEA:12045"/>
    </physiologicalReaction>
</comment>
<dbReference type="GO" id="GO:0016042">
    <property type="term" value="P:lipid catabolic process"/>
    <property type="evidence" value="ECO:0007669"/>
    <property type="project" value="InterPro"/>
</dbReference>
<dbReference type="Pfam" id="PF03583">
    <property type="entry name" value="LIP"/>
    <property type="match status" value="1"/>
</dbReference>
<protein>
    <recommendedName>
        <fullName evidence="7">Triacylglycerol lipase</fullName>
    </recommendedName>
</protein>
<dbReference type="PANTHER" id="PTHR34853:SF1">
    <property type="entry name" value="LIPASE 5"/>
    <property type="match status" value="1"/>
</dbReference>
<name>A0A9W4TTR6_9ASCO</name>
<accession>A0A9W4TTR6</accession>
<evidence type="ECO:0000313" key="6">
    <source>
        <dbReference type="Proteomes" id="UP001152885"/>
    </source>
</evidence>
<dbReference type="AlphaFoldDB" id="A0A9W4TTR6"/>
<evidence type="ECO:0000256" key="3">
    <source>
        <dbReference type="ARBA" id="ARBA00023180"/>
    </source>
</evidence>
<keyword evidence="3" id="KW-0325">Glycoprotein</keyword>
<evidence type="ECO:0000256" key="4">
    <source>
        <dbReference type="ARBA" id="ARBA00023369"/>
    </source>
</evidence>